<evidence type="ECO:0000313" key="4">
    <source>
        <dbReference type="EMBL" id="KAG9331671.1"/>
    </source>
</evidence>
<accession>A0A8T2MZY2</accession>
<dbReference type="EMBL" id="JAFBMS010000309">
    <property type="protein sequence ID" value="KAG9331671.1"/>
    <property type="molecule type" value="Genomic_DNA"/>
</dbReference>
<evidence type="ECO:0000256" key="1">
    <source>
        <dbReference type="SAM" id="Coils"/>
    </source>
</evidence>
<dbReference type="PANTHER" id="PTHR12295">
    <property type="entry name" value="FURRY-RELATED"/>
    <property type="match status" value="1"/>
</dbReference>
<feature type="compositionally biased region" description="Pro residues" evidence="2">
    <location>
        <begin position="69"/>
        <end position="88"/>
    </location>
</feature>
<protein>
    <recommendedName>
        <fullName evidence="3">Protein furry C-terminal domain-containing protein</fullName>
    </recommendedName>
</protein>
<feature type="domain" description="Protein furry C-terminal" evidence="3">
    <location>
        <begin position="194"/>
        <end position="215"/>
    </location>
</feature>
<dbReference type="Proteomes" id="UP000824540">
    <property type="component" value="Unassembled WGS sequence"/>
</dbReference>
<sequence>MWAPWGVFGGVTVASCTDQRPLLAVFGVQDVSGTGADELSSSVSEDTGFCSAPALPHDPPELPDLSDPQDPPDLDPAPPAPPPPPATDSPPGSIFEDEGPPVAVPDSPPVSICEEDVTLALKELDERCEEEEADLSGLSRGGLKAEHWNSGTEAVGIPSVETADGTQRNVSKTVSQECGGAAVAGVWLQRDEAQAILAAFQPVTYDDEEDAWRCHEHLDTYNGKKEAAQQWLDNCVKTFGEKDGASRPNTHAQELELCRRLYKLHFQLLLLFQAYCKLISKVDSIKREAEVSDGQEEVAVSEAAQANTETAIHSLIEALRARDFSSALAQVKAFRSLWPNDIFGGSEDDAVQTLQHIYFRHQSLGQTGCVALVGPGRDLSLASTQLMELNLQIREALRLAHTHAHAAVCSTGF</sequence>
<evidence type="ECO:0000313" key="5">
    <source>
        <dbReference type="Proteomes" id="UP000824540"/>
    </source>
</evidence>
<dbReference type="GO" id="GO:0030427">
    <property type="term" value="C:site of polarized growth"/>
    <property type="evidence" value="ECO:0007669"/>
    <property type="project" value="TreeGrafter"/>
</dbReference>
<dbReference type="InterPro" id="IPR045842">
    <property type="entry name" value="Fry_C"/>
</dbReference>
<feature type="domain" description="Protein furry C-terminal" evidence="3">
    <location>
        <begin position="295"/>
        <end position="403"/>
    </location>
</feature>
<dbReference type="OrthoDB" id="6287725at2759"/>
<feature type="coiled-coil region" evidence="1">
    <location>
        <begin position="114"/>
        <end position="141"/>
    </location>
</feature>
<gene>
    <name evidence="4" type="ORF">JZ751_018470</name>
</gene>
<dbReference type="GO" id="GO:0031175">
    <property type="term" value="P:neuron projection development"/>
    <property type="evidence" value="ECO:0007669"/>
    <property type="project" value="TreeGrafter"/>
</dbReference>
<dbReference type="GO" id="GO:0000902">
    <property type="term" value="P:cell morphogenesis"/>
    <property type="evidence" value="ECO:0007669"/>
    <property type="project" value="InterPro"/>
</dbReference>
<dbReference type="AlphaFoldDB" id="A0A8T2MZY2"/>
<reference evidence="4" key="1">
    <citation type="thesis" date="2021" institute="BYU ScholarsArchive" country="Provo, UT, USA">
        <title>Applications of and Algorithms for Genome Assembly and Genomic Analyses with an Emphasis on Marine Teleosts.</title>
        <authorList>
            <person name="Pickett B.D."/>
        </authorList>
    </citation>
    <scope>NUCLEOTIDE SEQUENCE</scope>
    <source>
        <strain evidence="4">HI-2016</strain>
    </source>
</reference>
<dbReference type="GO" id="GO:0005938">
    <property type="term" value="C:cell cortex"/>
    <property type="evidence" value="ECO:0007669"/>
    <property type="project" value="TreeGrafter"/>
</dbReference>
<dbReference type="Pfam" id="PF19421">
    <property type="entry name" value="Fry_C"/>
    <property type="match status" value="2"/>
</dbReference>
<proteinExistence type="predicted"/>
<name>A0A8T2MZY2_9TELE</name>
<dbReference type="InterPro" id="IPR039867">
    <property type="entry name" value="Furry/Tao3/Mor2"/>
</dbReference>
<feature type="region of interest" description="Disordered" evidence="2">
    <location>
        <begin position="33"/>
        <end position="110"/>
    </location>
</feature>
<evidence type="ECO:0000259" key="3">
    <source>
        <dbReference type="Pfam" id="PF19421"/>
    </source>
</evidence>
<dbReference type="PANTHER" id="PTHR12295:SF9">
    <property type="entry name" value="PROTEIN FURRY HOMOLOG-LIKE"/>
    <property type="match status" value="1"/>
</dbReference>
<comment type="caution">
    <text evidence="4">The sequence shown here is derived from an EMBL/GenBank/DDBJ whole genome shotgun (WGS) entry which is preliminary data.</text>
</comment>
<keyword evidence="5" id="KW-1185">Reference proteome</keyword>
<evidence type="ECO:0000256" key="2">
    <source>
        <dbReference type="SAM" id="MobiDB-lite"/>
    </source>
</evidence>
<organism evidence="4 5">
    <name type="scientific">Albula glossodonta</name>
    <name type="common">roundjaw bonefish</name>
    <dbReference type="NCBI Taxonomy" id="121402"/>
    <lineage>
        <taxon>Eukaryota</taxon>
        <taxon>Metazoa</taxon>
        <taxon>Chordata</taxon>
        <taxon>Craniata</taxon>
        <taxon>Vertebrata</taxon>
        <taxon>Euteleostomi</taxon>
        <taxon>Actinopterygii</taxon>
        <taxon>Neopterygii</taxon>
        <taxon>Teleostei</taxon>
        <taxon>Albuliformes</taxon>
        <taxon>Albulidae</taxon>
        <taxon>Albula</taxon>
    </lineage>
</organism>
<keyword evidence="1" id="KW-0175">Coiled coil</keyword>